<comment type="caution">
    <text evidence="3">The sequence shown here is derived from an EMBL/GenBank/DDBJ whole genome shotgun (WGS) entry which is preliminary data.</text>
</comment>
<evidence type="ECO:0000313" key="4">
    <source>
        <dbReference type="Proteomes" id="UP000242146"/>
    </source>
</evidence>
<dbReference type="AlphaFoldDB" id="A0A1X2G6N9"/>
<proteinExistence type="predicted"/>
<keyword evidence="2" id="KW-0732">Signal</keyword>
<organism evidence="3 4">
    <name type="scientific">Hesseltinella vesiculosa</name>
    <dbReference type="NCBI Taxonomy" id="101127"/>
    <lineage>
        <taxon>Eukaryota</taxon>
        <taxon>Fungi</taxon>
        <taxon>Fungi incertae sedis</taxon>
        <taxon>Mucoromycota</taxon>
        <taxon>Mucoromycotina</taxon>
        <taxon>Mucoromycetes</taxon>
        <taxon>Mucorales</taxon>
        <taxon>Cunninghamellaceae</taxon>
        <taxon>Hesseltinella</taxon>
    </lineage>
</organism>
<feature type="region of interest" description="Disordered" evidence="1">
    <location>
        <begin position="105"/>
        <end position="137"/>
    </location>
</feature>
<gene>
    <name evidence="3" type="ORF">DM01DRAFT_312426</name>
</gene>
<evidence type="ECO:0000313" key="3">
    <source>
        <dbReference type="EMBL" id="ORX46493.1"/>
    </source>
</evidence>
<evidence type="ECO:0000256" key="1">
    <source>
        <dbReference type="SAM" id="MobiDB-lite"/>
    </source>
</evidence>
<feature type="chain" id="PRO_5012326615" evidence="2">
    <location>
        <begin position="20"/>
        <end position="137"/>
    </location>
</feature>
<reference evidence="3 4" key="1">
    <citation type="submission" date="2016-07" db="EMBL/GenBank/DDBJ databases">
        <title>Pervasive Adenine N6-methylation of Active Genes in Fungi.</title>
        <authorList>
            <consortium name="DOE Joint Genome Institute"/>
            <person name="Mondo S.J."/>
            <person name="Dannebaum R.O."/>
            <person name="Kuo R.C."/>
            <person name="Labutti K."/>
            <person name="Haridas S."/>
            <person name="Kuo A."/>
            <person name="Salamov A."/>
            <person name="Ahrendt S.R."/>
            <person name="Lipzen A."/>
            <person name="Sullivan W."/>
            <person name="Andreopoulos W.B."/>
            <person name="Clum A."/>
            <person name="Lindquist E."/>
            <person name="Daum C."/>
            <person name="Ramamoorthy G.K."/>
            <person name="Gryganskyi A."/>
            <person name="Culley D."/>
            <person name="Magnuson J.K."/>
            <person name="James T.Y."/>
            <person name="O'Malley M.A."/>
            <person name="Stajich J.E."/>
            <person name="Spatafora J.W."/>
            <person name="Visel A."/>
            <person name="Grigoriev I.V."/>
        </authorList>
    </citation>
    <scope>NUCLEOTIDE SEQUENCE [LARGE SCALE GENOMIC DNA]</scope>
    <source>
        <strain evidence="3 4">NRRL 3301</strain>
    </source>
</reference>
<dbReference type="Proteomes" id="UP000242146">
    <property type="component" value="Unassembled WGS sequence"/>
</dbReference>
<feature type="compositionally biased region" description="Basic and acidic residues" evidence="1">
    <location>
        <begin position="125"/>
        <end position="137"/>
    </location>
</feature>
<feature type="signal peptide" evidence="2">
    <location>
        <begin position="1"/>
        <end position="19"/>
    </location>
</feature>
<name>A0A1X2G6N9_9FUNG</name>
<dbReference type="OrthoDB" id="2343100at2759"/>
<dbReference type="EMBL" id="MCGT01000037">
    <property type="protein sequence ID" value="ORX46493.1"/>
    <property type="molecule type" value="Genomic_DNA"/>
</dbReference>
<evidence type="ECO:0000256" key="2">
    <source>
        <dbReference type="SAM" id="SignalP"/>
    </source>
</evidence>
<protein>
    <submittedName>
        <fullName evidence="3">Uncharacterized protein</fullName>
    </submittedName>
</protein>
<accession>A0A1X2G6N9</accession>
<keyword evidence="4" id="KW-1185">Reference proteome</keyword>
<sequence length="137" mass="15373">MFMRALAVLFAVMVVTAQAYYYHIDVFDDKHHTSNDLETANRACFCLKSRSDRIRNKDGGTVRVFKSSDCTGTYASISKGHTISNAVWVNSVSFGPKGTSHYKALLDDDDNDKGNEWNGKASVMKPEDKPDLQDMRQ</sequence>